<accession>A0ABT9J1L4</accession>
<organism evidence="1 2">
    <name type="scientific">Chengkuizengella axinellae</name>
    <dbReference type="NCBI Taxonomy" id="3064388"/>
    <lineage>
        <taxon>Bacteria</taxon>
        <taxon>Bacillati</taxon>
        <taxon>Bacillota</taxon>
        <taxon>Bacilli</taxon>
        <taxon>Bacillales</taxon>
        <taxon>Paenibacillaceae</taxon>
        <taxon>Chengkuizengella</taxon>
    </lineage>
</organism>
<dbReference type="EMBL" id="JAVAMP010000008">
    <property type="protein sequence ID" value="MDP5275497.1"/>
    <property type="molecule type" value="Genomic_DNA"/>
</dbReference>
<dbReference type="RefSeq" id="WP_305992807.1">
    <property type="nucleotide sequence ID" value="NZ_JAVAMP010000008.1"/>
</dbReference>
<evidence type="ECO:0000313" key="1">
    <source>
        <dbReference type="EMBL" id="MDP5275497.1"/>
    </source>
</evidence>
<name>A0ABT9J1L4_9BACL</name>
<dbReference type="Proteomes" id="UP001231941">
    <property type="component" value="Unassembled WGS sequence"/>
</dbReference>
<gene>
    <name evidence="1" type="ORF">Q5Y73_15415</name>
</gene>
<comment type="caution">
    <text evidence="1">The sequence shown here is derived from an EMBL/GenBank/DDBJ whole genome shotgun (WGS) entry which is preliminary data.</text>
</comment>
<evidence type="ECO:0000313" key="2">
    <source>
        <dbReference type="Proteomes" id="UP001231941"/>
    </source>
</evidence>
<proteinExistence type="predicted"/>
<protein>
    <submittedName>
        <fullName evidence="1">Uncharacterized protein</fullName>
    </submittedName>
</protein>
<reference evidence="1 2" key="1">
    <citation type="submission" date="2023-08" db="EMBL/GenBank/DDBJ databases">
        <authorList>
            <person name="Park J.-S."/>
        </authorList>
    </citation>
    <scope>NUCLEOTIDE SEQUENCE [LARGE SCALE GENOMIC DNA]</scope>
    <source>
        <strain evidence="1 2">2205SS18-9</strain>
    </source>
</reference>
<sequence>MTPTEEVILETKICVKEPNKTVKLDWSVQEQLTANNPSTGGNPVTLNLDTEAEYTLCKNDQIIEEGTVASSFSQSTTLEISGDESFTLSSSIFTQDNRPNLTFCDTPVLGMNCYQVKARLVSNDAISSATVSRGTLNVVLSDH</sequence>
<keyword evidence="2" id="KW-1185">Reference proteome</keyword>